<accession>A0A2T7UCP3</accession>
<evidence type="ECO:0000313" key="3">
    <source>
        <dbReference type="Proteomes" id="UP000037507"/>
    </source>
</evidence>
<organism evidence="2 3">
    <name type="scientific">Limnohabitans planktonicus II-D5</name>
    <dbReference type="NCBI Taxonomy" id="1293045"/>
    <lineage>
        <taxon>Bacteria</taxon>
        <taxon>Pseudomonadati</taxon>
        <taxon>Pseudomonadota</taxon>
        <taxon>Betaproteobacteria</taxon>
        <taxon>Burkholderiales</taxon>
        <taxon>Comamonadaceae</taxon>
        <taxon>Limnohabitans</taxon>
    </lineage>
</organism>
<comment type="caution">
    <text evidence="2">The sequence shown here is derived from an EMBL/GenBank/DDBJ whole genome shotgun (WGS) entry which is preliminary data.</text>
</comment>
<keyword evidence="1" id="KW-1133">Transmembrane helix</keyword>
<gene>
    <name evidence="2" type="ORF">H663_012200</name>
</gene>
<feature type="transmembrane region" description="Helical" evidence="1">
    <location>
        <begin position="95"/>
        <end position="115"/>
    </location>
</feature>
<protein>
    <submittedName>
        <fullName evidence="2">Uncharacterized protein</fullName>
    </submittedName>
</protein>
<keyword evidence="1" id="KW-0812">Transmembrane</keyword>
<evidence type="ECO:0000313" key="2">
    <source>
        <dbReference type="EMBL" id="PVE42475.1"/>
    </source>
</evidence>
<feature type="transmembrane region" description="Helical" evidence="1">
    <location>
        <begin position="6"/>
        <end position="28"/>
    </location>
</feature>
<keyword evidence="3" id="KW-1185">Reference proteome</keyword>
<feature type="transmembrane region" description="Helical" evidence="1">
    <location>
        <begin position="62"/>
        <end position="83"/>
    </location>
</feature>
<feature type="transmembrane region" description="Helical" evidence="1">
    <location>
        <begin position="40"/>
        <end position="56"/>
    </location>
</feature>
<evidence type="ECO:0000256" key="1">
    <source>
        <dbReference type="SAM" id="Phobius"/>
    </source>
</evidence>
<dbReference type="Proteomes" id="UP000037507">
    <property type="component" value="Unassembled WGS sequence"/>
</dbReference>
<reference evidence="2" key="1">
    <citation type="submission" date="2017-04" db="EMBL/GenBank/DDBJ databases">
        <title>Unexpected and diverse lifestyles within the genus Limnohabitans.</title>
        <authorList>
            <person name="Kasalicky V."/>
            <person name="Mehrshad M."/>
            <person name="Andrei S.-A."/>
            <person name="Salcher M."/>
            <person name="Kratochvilova H."/>
            <person name="Simek K."/>
            <person name="Ghai R."/>
        </authorList>
    </citation>
    <scope>NUCLEOTIDE SEQUENCE [LARGE SCALE GENOMIC DNA]</scope>
    <source>
        <strain evidence="2">II-D5</strain>
    </source>
</reference>
<keyword evidence="1" id="KW-0472">Membrane</keyword>
<name>A0A2T7UCP3_9BURK</name>
<dbReference type="EMBL" id="LFYT02000014">
    <property type="protein sequence ID" value="PVE42475.1"/>
    <property type="molecule type" value="Genomic_DNA"/>
</dbReference>
<sequence length="123" mass="13813">MLGVGVVYFCLMAAAHFMGLKYPLLFVYYDTPFYAYQDKIISFSVLAYASLFYAAIRHIQVVPMALFALAVTVLGLSFVNISSDLESVLKGQGTLIYWLQTGFFAVYFLVLLWLYQGSSKSQS</sequence>
<proteinExistence type="predicted"/>
<dbReference type="AlphaFoldDB" id="A0A2T7UCP3"/>